<accession>X1N5E9</accession>
<gene>
    <name evidence="1" type="ORF">S06H3_46221</name>
</gene>
<comment type="caution">
    <text evidence="1">The sequence shown here is derived from an EMBL/GenBank/DDBJ whole genome shotgun (WGS) entry which is preliminary data.</text>
</comment>
<dbReference type="AlphaFoldDB" id="X1N5E9"/>
<feature type="non-terminal residue" evidence="1">
    <location>
        <position position="1"/>
    </location>
</feature>
<sequence length="39" mass="4585">LKGAKTKDNWIDSYSNHFLPYLRKNCLNKGISIKRSYVI</sequence>
<reference evidence="1" key="1">
    <citation type="journal article" date="2014" name="Front. Microbiol.">
        <title>High frequency of phylogenetically diverse reductive dehalogenase-homologous genes in deep subseafloor sedimentary metagenomes.</title>
        <authorList>
            <person name="Kawai M."/>
            <person name="Futagami T."/>
            <person name="Toyoda A."/>
            <person name="Takaki Y."/>
            <person name="Nishi S."/>
            <person name="Hori S."/>
            <person name="Arai W."/>
            <person name="Tsubouchi T."/>
            <person name="Morono Y."/>
            <person name="Uchiyama I."/>
            <person name="Ito T."/>
            <person name="Fujiyama A."/>
            <person name="Inagaki F."/>
            <person name="Takami H."/>
        </authorList>
    </citation>
    <scope>NUCLEOTIDE SEQUENCE</scope>
    <source>
        <strain evidence="1">Expedition CK06-06</strain>
    </source>
</reference>
<protein>
    <submittedName>
        <fullName evidence="1">Uncharacterized protein</fullName>
    </submittedName>
</protein>
<dbReference type="EMBL" id="BARV01028938">
    <property type="protein sequence ID" value="GAI39247.1"/>
    <property type="molecule type" value="Genomic_DNA"/>
</dbReference>
<organism evidence="1">
    <name type="scientific">marine sediment metagenome</name>
    <dbReference type="NCBI Taxonomy" id="412755"/>
    <lineage>
        <taxon>unclassified sequences</taxon>
        <taxon>metagenomes</taxon>
        <taxon>ecological metagenomes</taxon>
    </lineage>
</organism>
<evidence type="ECO:0000313" key="1">
    <source>
        <dbReference type="EMBL" id="GAI39247.1"/>
    </source>
</evidence>
<proteinExistence type="predicted"/>
<name>X1N5E9_9ZZZZ</name>